<feature type="compositionally biased region" description="Basic residues" evidence="6">
    <location>
        <begin position="107"/>
        <end position="127"/>
    </location>
</feature>
<dbReference type="Pfam" id="PF00380">
    <property type="entry name" value="Ribosomal_S9"/>
    <property type="match status" value="1"/>
</dbReference>
<proteinExistence type="inferred from homology"/>
<organism evidence="7 8">
    <name type="scientific">Candidatus Curtissbacteria bacterium RIFCSPHIGHO2_02_FULL_40_16b</name>
    <dbReference type="NCBI Taxonomy" id="1797714"/>
    <lineage>
        <taxon>Bacteria</taxon>
        <taxon>Candidatus Curtissiibacteriota</taxon>
    </lineage>
</organism>
<evidence type="ECO:0000256" key="5">
    <source>
        <dbReference type="ARBA" id="ARBA00035523"/>
    </source>
</evidence>
<dbReference type="NCBIfam" id="NF001099">
    <property type="entry name" value="PRK00132.1"/>
    <property type="match status" value="1"/>
</dbReference>
<dbReference type="PANTHER" id="PTHR21569">
    <property type="entry name" value="RIBOSOMAL PROTEIN S9"/>
    <property type="match status" value="1"/>
</dbReference>
<comment type="caution">
    <text evidence="7">The sequence shown here is derived from an EMBL/GenBank/DDBJ whole genome shotgun (WGS) entry which is preliminary data.</text>
</comment>
<evidence type="ECO:0000313" key="8">
    <source>
        <dbReference type="Proteomes" id="UP000177369"/>
    </source>
</evidence>
<dbReference type="EMBL" id="MFBD01000043">
    <property type="protein sequence ID" value="OGD87856.1"/>
    <property type="molecule type" value="Genomic_DNA"/>
</dbReference>
<dbReference type="GO" id="GO:0006412">
    <property type="term" value="P:translation"/>
    <property type="evidence" value="ECO:0007669"/>
    <property type="project" value="InterPro"/>
</dbReference>
<dbReference type="Gene3D" id="3.30.230.10">
    <property type="match status" value="1"/>
</dbReference>
<reference evidence="7 8" key="1">
    <citation type="journal article" date="2016" name="Nat. Commun.">
        <title>Thousands of microbial genomes shed light on interconnected biogeochemical processes in an aquifer system.</title>
        <authorList>
            <person name="Anantharaman K."/>
            <person name="Brown C.T."/>
            <person name="Hug L.A."/>
            <person name="Sharon I."/>
            <person name="Castelle C.J."/>
            <person name="Probst A.J."/>
            <person name="Thomas B.C."/>
            <person name="Singh A."/>
            <person name="Wilkins M.J."/>
            <person name="Karaoz U."/>
            <person name="Brodie E.L."/>
            <person name="Williams K.H."/>
            <person name="Hubbard S.S."/>
            <person name="Banfield J.F."/>
        </authorList>
    </citation>
    <scope>NUCLEOTIDE SEQUENCE [LARGE SCALE GENOMIC DNA]</scope>
</reference>
<dbReference type="Proteomes" id="UP000177369">
    <property type="component" value="Unassembled WGS sequence"/>
</dbReference>
<dbReference type="InterPro" id="IPR000754">
    <property type="entry name" value="Ribosomal_uS9"/>
</dbReference>
<evidence type="ECO:0000313" key="7">
    <source>
        <dbReference type="EMBL" id="OGD87856.1"/>
    </source>
</evidence>
<evidence type="ECO:0000256" key="1">
    <source>
        <dbReference type="ARBA" id="ARBA00005251"/>
    </source>
</evidence>
<dbReference type="SUPFAM" id="SSF54211">
    <property type="entry name" value="Ribosomal protein S5 domain 2-like"/>
    <property type="match status" value="1"/>
</dbReference>
<protein>
    <recommendedName>
        <fullName evidence="4">Small ribosomal subunit protein uS9</fullName>
    </recommendedName>
    <alternativeName>
        <fullName evidence="5">30S ribosomal protein S9</fullName>
    </alternativeName>
</protein>
<evidence type="ECO:0000256" key="6">
    <source>
        <dbReference type="SAM" id="MobiDB-lite"/>
    </source>
</evidence>
<accession>A0A1F5G7L0</accession>
<dbReference type="AlphaFoldDB" id="A0A1F5G7L0"/>
<dbReference type="STRING" id="1797714.A3D04_02435"/>
<dbReference type="InterPro" id="IPR020568">
    <property type="entry name" value="Ribosomal_Su5_D2-typ_SF"/>
</dbReference>
<evidence type="ECO:0000256" key="2">
    <source>
        <dbReference type="ARBA" id="ARBA00022980"/>
    </source>
</evidence>
<dbReference type="GO" id="GO:0022627">
    <property type="term" value="C:cytosolic small ribosomal subunit"/>
    <property type="evidence" value="ECO:0007669"/>
    <property type="project" value="TreeGrafter"/>
</dbReference>
<dbReference type="InterPro" id="IPR023035">
    <property type="entry name" value="Ribosomal_uS9_bac/plastid"/>
</dbReference>
<dbReference type="PANTHER" id="PTHR21569:SF1">
    <property type="entry name" value="SMALL RIBOSOMAL SUBUNIT PROTEIN US9M"/>
    <property type="match status" value="1"/>
</dbReference>
<name>A0A1F5G7L0_9BACT</name>
<evidence type="ECO:0000256" key="4">
    <source>
        <dbReference type="ARBA" id="ARBA00035259"/>
    </source>
</evidence>
<dbReference type="InterPro" id="IPR014721">
    <property type="entry name" value="Ribsml_uS5_D2-typ_fold_subgr"/>
</dbReference>
<keyword evidence="2 7" id="KW-0689">Ribosomal protein</keyword>
<sequence length="127" mass="14248">MSAQGRRKEATARIRLIAGKGQTLVNEKPISEYFPGEVSRSEYLKPFLLTQTEDKYYATIKVTGSGSKGQLGAVIHGISRALNNADEKKFRPILKKAGLLTRDSRIKERRKYGKAQKARKGKQSPKR</sequence>
<keyword evidence="3" id="KW-0687">Ribonucleoprotein</keyword>
<dbReference type="GO" id="GO:0003735">
    <property type="term" value="F:structural constituent of ribosome"/>
    <property type="evidence" value="ECO:0007669"/>
    <property type="project" value="InterPro"/>
</dbReference>
<gene>
    <name evidence="7" type="ORF">A3D04_02435</name>
</gene>
<evidence type="ECO:0000256" key="3">
    <source>
        <dbReference type="ARBA" id="ARBA00023274"/>
    </source>
</evidence>
<dbReference type="GO" id="GO:0003723">
    <property type="term" value="F:RNA binding"/>
    <property type="evidence" value="ECO:0007669"/>
    <property type="project" value="TreeGrafter"/>
</dbReference>
<feature type="region of interest" description="Disordered" evidence="6">
    <location>
        <begin position="105"/>
        <end position="127"/>
    </location>
</feature>
<comment type="similarity">
    <text evidence="1">Belongs to the universal ribosomal protein uS9 family.</text>
</comment>